<evidence type="ECO:0000256" key="1">
    <source>
        <dbReference type="ARBA" id="ARBA00022679"/>
    </source>
</evidence>
<dbReference type="InterPro" id="IPR045540">
    <property type="entry name" value="YegS/DAGK_C"/>
</dbReference>
<dbReference type="SMART" id="SM00046">
    <property type="entry name" value="DAGKc"/>
    <property type="match status" value="1"/>
</dbReference>
<dbReference type="GO" id="GO:0016301">
    <property type="term" value="F:kinase activity"/>
    <property type="evidence" value="ECO:0007669"/>
    <property type="project" value="UniProtKB-KW"/>
</dbReference>
<dbReference type="SUPFAM" id="SSF111331">
    <property type="entry name" value="NAD kinase/diacylglycerol kinase-like"/>
    <property type="match status" value="1"/>
</dbReference>
<dbReference type="PANTHER" id="PTHR12358:SF54">
    <property type="entry name" value="SPHINGOSINE KINASE RELATED PROTEIN"/>
    <property type="match status" value="1"/>
</dbReference>
<dbReference type="GO" id="GO:0005524">
    <property type="term" value="F:ATP binding"/>
    <property type="evidence" value="ECO:0007669"/>
    <property type="project" value="UniProtKB-KW"/>
</dbReference>
<keyword evidence="3 6" id="KW-0418">Kinase</keyword>
<organism evidence="6 8">
    <name type="scientific">Aliidiomarina maris</name>
    <dbReference type="NCBI Taxonomy" id="531312"/>
    <lineage>
        <taxon>Bacteria</taxon>
        <taxon>Pseudomonadati</taxon>
        <taxon>Pseudomonadota</taxon>
        <taxon>Gammaproteobacteria</taxon>
        <taxon>Alteromonadales</taxon>
        <taxon>Idiomarinaceae</taxon>
        <taxon>Aliidiomarina</taxon>
    </lineage>
</organism>
<dbReference type="InterPro" id="IPR005218">
    <property type="entry name" value="Diacylglycerol/lipid_kinase"/>
</dbReference>
<protein>
    <submittedName>
        <fullName evidence="6">Diacylglycerol kinase (ATP)</fullName>
    </submittedName>
</protein>
<evidence type="ECO:0000256" key="2">
    <source>
        <dbReference type="ARBA" id="ARBA00022741"/>
    </source>
</evidence>
<comment type="caution">
    <text evidence="6">The sequence shown here is derived from an EMBL/GenBank/DDBJ whole genome shotgun (WGS) entry which is preliminary data.</text>
</comment>
<dbReference type="Pfam" id="PF00781">
    <property type="entry name" value="DAGK_cat"/>
    <property type="match status" value="1"/>
</dbReference>
<keyword evidence="1" id="KW-0808">Transferase</keyword>
<evidence type="ECO:0000313" key="6">
    <source>
        <dbReference type="EMBL" id="RAJ94885.1"/>
    </source>
</evidence>
<keyword evidence="9" id="KW-1185">Reference proteome</keyword>
<dbReference type="GO" id="GO:0008654">
    <property type="term" value="P:phospholipid biosynthetic process"/>
    <property type="evidence" value="ECO:0007669"/>
    <property type="project" value="InterPro"/>
</dbReference>
<dbReference type="NCBIfam" id="TIGR00147">
    <property type="entry name" value="YegS/Rv2252/BmrU family lipid kinase"/>
    <property type="match status" value="1"/>
</dbReference>
<dbReference type="Gene3D" id="2.60.200.40">
    <property type="match status" value="1"/>
</dbReference>
<evidence type="ECO:0000256" key="4">
    <source>
        <dbReference type="ARBA" id="ARBA00022840"/>
    </source>
</evidence>
<evidence type="ECO:0000256" key="3">
    <source>
        <dbReference type="ARBA" id="ARBA00022777"/>
    </source>
</evidence>
<reference evidence="6 8" key="2">
    <citation type="submission" date="2018-06" db="EMBL/GenBank/DDBJ databases">
        <title>Genomic Encyclopedia of Type Strains, Phase III (KMG-III): the genomes of soil and plant-associated and newly described type strains.</title>
        <authorList>
            <person name="Whitman W."/>
        </authorList>
    </citation>
    <scope>NUCLEOTIDE SEQUENCE [LARGE SCALE GENOMIC DNA]</scope>
    <source>
        <strain evidence="6 8">CGMCC 1.15366</strain>
    </source>
</reference>
<dbReference type="InterPro" id="IPR050187">
    <property type="entry name" value="Lipid_Phosphate_FormReg"/>
</dbReference>
<dbReference type="PANTHER" id="PTHR12358">
    <property type="entry name" value="SPHINGOSINE KINASE"/>
    <property type="match status" value="1"/>
</dbReference>
<keyword evidence="4" id="KW-0067">ATP-binding</keyword>
<keyword evidence="2" id="KW-0547">Nucleotide-binding</keyword>
<evidence type="ECO:0000313" key="9">
    <source>
        <dbReference type="Proteomes" id="UP000287865"/>
    </source>
</evidence>
<evidence type="ECO:0000259" key="5">
    <source>
        <dbReference type="PROSITE" id="PS50146"/>
    </source>
</evidence>
<accession>A0A327WQQ7</accession>
<dbReference type="RefSeq" id="WP_111570141.1">
    <property type="nucleotide sequence ID" value="NZ_PIPK01000013.1"/>
</dbReference>
<dbReference type="AlphaFoldDB" id="A0A327WQQ7"/>
<gene>
    <name evidence="6" type="ORF">B0I24_11339</name>
    <name evidence="7" type="ORF">CWE07_12160</name>
</gene>
<sequence length="309" mass="33494">MTTPASSQPTSEATTNAKTAVAKRIVVVHNPTPNVRRHLLFKRLLKALPEGVYMLATTGDYSSDLKTLKNACQNADLLIAVGGDGTLNLAVNAVAYTDTVLGVVPAGSGNDFARIWVAGLSADDVIKTALHGETIQIDLGQANERYFLNNAGIGFDAELIKRLRHKTWPRKFTYMSRALQLLPGYRSQPIVLDDPSQSVNAGTARKSFMLSIGNGRYFGAGLPITPHARVNDGLLAFTHIKENNRATTLRSLTQMLVQKHLNAKHVQAGQIEQLRVKSTGIPVQVDGEYLGYSPVDIKVCPGALKINKL</sequence>
<dbReference type="Pfam" id="PF19279">
    <property type="entry name" value="YegS_C"/>
    <property type="match status" value="1"/>
</dbReference>
<dbReference type="InterPro" id="IPR017438">
    <property type="entry name" value="ATP-NAD_kinase_N"/>
</dbReference>
<dbReference type="PROSITE" id="PS50146">
    <property type="entry name" value="DAGK"/>
    <property type="match status" value="1"/>
</dbReference>
<evidence type="ECO:0000313" key="8">
    <source>
        <dbReference type="Proteomes" id="UP000249203"/>
    </source>
</evidence>
<dbReference type="InterPro" id="IPR016064">
    <property type="entry name" value="NAD/diacylglycerol_kinase_sf"/>
</dbReference>
<name>A0A327WQQ7_9GAMM</name>
<proteinExistence type="predicted"/>
<dbReference type="Proteomes" id="UP000249203">
    <property type="component" value="Unassembled WGS sequence"/>
</dbReference>
<dbReference type="InterPro" id="IPR001206">
    <property type="entry name" value="Diacylglycerol_kinase_cat_dom"/>
</dbReference>
<feature type="domain" description="DAGKc" evidence="5">
    <location>
        <begin position="20"/>
        <end position="146"/>
    </location>
</feature>
<reference evidence="7 9" key="1">
    <citation type="journal article" date="2018" name="Front. Microbiol.">
        <title>Genome-Based Analysis Reveals the Taxonomy and Diversity of the Family Idiomarinaceae.</title>
        <authorList>
            <person name="Liu Y."/>
            <person name="Lai Q."/>
            <person name="Shao Z."/>
        </authorList>
    </citation>
    <scope>NUCLEOTIDE SEQUENCE [LARGE SCALE GENOMIC DNA]</scope>
    <source>
        <strain evidence="7 9">CF12-14</strain>
    </source>
</reference>
<dbReference type="Gene3D" id="3.40.50.10330">
    <property type="entry name" value="Probable inorganic polyphosphate/atp-NAD kinase, domain 1"/>
    <property type="match status" value="1"/>
</dbReference>
<dbReference type="OrthoDB" id="142078at2"/>
<dbReference type="EMBL" id="QLMD01000013">
    <property type="protein sequence ID" value="RAJ94885.1"/>
    <property type="molecule type" value="Genomic_DNA"/>
</dbReference>
<dbReference type="Proteomes" id="UP000287865">
    <property type="component" value="Unassembled WGS sequence"/>
</dbReference>
<dbReference type="EMBL" id="PIPK01000013">
    <property type="protein sequence ID" value="RUO20514.1"/>
    <property type="molecule type" value="Genomic_DNA"/>
</dbReference>
<evidence type="ECO:0000313" key="7">
    <source>
        <dbReference type="EMBL" id="RUO20514.1"/>
    </source>
</evidence>